<evidence type="ECO:0000256" key="3">
    <source>
        <dbReference type="ARBA" id="ARBA00022630"/>
    </source>
</evidence>
<keyword evidence="10" id="KW-1185">Reference proteome</keyword>
<name>A0ABM1SD17_LIMPO</name>
<protein>
    <recommendedName>
        <fullName evidence="8">Proline dehydrogenase</fullName>
        <ecNumber evidence="8">1.5.5.2</ecNumber>
    </recommendedName>
</protein>
<evidence type="ECO:0000313" key="10">
    <source>
        <dbReference type="Proteomes" id="UP000694941"/>
    </source>
</evidence>
<proteinExistence type="inferred from homology"/>
<dbReference type="Gene3D" id="3.20.20.220">
    <property type="match status" value="1"/>
</dbReference>
<dbReference type="PANTHER" id="PTHR13914:SF29">
    <property type="entry name" value="HYDROXYPROLINE DEHYDROGENASE"/>
    <property type="match status" value="1"/>
</dbReference>
<dbReference type="InterPro" id="IPR029041">
    <property type="entry name" value="FAD-linked_oxidoreductase-like"/>
</dbReference>
<evidence type="ECO:0000256" key="6">
    <source>
        <dbReference type="ARBA" id="ARBA00023062"/>
    </source>
</evidence>
<comment type="catalytic activity">
    <reaction evidence="7">
        <text>trans-4-hydroxy-L-proline + a quinone = (3R,5S)-1-pyrroline-3-hydroxy-5-carboxylate + a quinol + H(+)</text>
        <dbReference type="Rhea" id="RHEA:52512"/>
        <dbReference type="ChEBI" id="CHEBI:15378"/>
        <dbReference type="ChEBI" id="CHEBI:24646"/>
        <dbReference type="ChEBI" id="CHEBI:58375"/>
        <dbReference type="ChEBI" id="CHEBI:62612"/>
        <dbReference type="ChEBI" id="CHEBI:132124"/>
        <dbReference type="EC" id="1.5.5.3"/>
    </reaction>
</comment>
<reference evidence="11" key="1">
    <citation type="submission" date="2025-08" db="UniProtKB">
        <authorList>
            <consortium name="RefSeq"/>
        </authorList>
    </citation>
    <scope>IDENTIFICATION</scope>
    <source>
        <tissue evidence="11">Muscle</tissue>
    </source>
</reference>
<comment type="similarity">
    <text evidence="2 8">Belongs to the proline oxidase family.</text>
</comment>
<sequence>MSLNTSKPMLQLKLTALLSTDLLVNIGNLFAGSRDQVRLVEDISRCLQGTCSEVLEFKILNPEARLELQVLMERLRQIGQTARDKGVRILVDAEHTYENLGLSLLTLAMMAAYNSTTSIVWNTYQCYLKKTMDNVKNEMSIARRLNVYFGIKLVRGAYVSQERDEAKRIGLPDPVCENYKTTNDNYNRVLSFLLDTASRPGAKINIMVATHNEESTKLAVTSRIREYKLDRLQDTVVTFGHLLGMCDHISVILAQAGYQVYKALPYGPVEMVMPYLARRAAENKTGLMGARREQQLLWEELKRRLWRQCSCCACFPY</sequence>
<accession>A0ABM1SD17</accession>
<dbReference type="EC" id="1.5.5.2" evidence="8"/>
<keyword evidence="4 8" id="KW-0274">FAD</keyword>
<keyword evidence="5 8" id="KW-0560">Oxidoreductase</keyword>
<dbReference type="InterPro" id="IPR015659">
    <property type="entry name" value="Proline_oxidase"/>
</dbReference>
<keyword evidence="6 8" id="KW-0642">Proline metabolism</keyword>
<evidence type="ECO:0000256" key="7">
    <source>
        <dbReference type="ARBA" id="ARBA00048242"/>
    </source>
</evidence>
<evidence type="ECO:0000313" key="11">
    <source>
        <dbReference type="RefSeq" id="XP_022241522.1"/>
    </source>
</evidence>
<evidence type="ECO:0000259" key="9">
    <source>
        <dbReference type="Pfam" id="PF01619"/>
    </source>
</evidence>
<dbReference type="PANTHER" id="PTHR13914">
    <property type="entry name" value="PROLINE OXIDASE"/>
    <property type="match status" value="1"/>
</dbReference>
<evidence type="ECO:0000256" key="4">
    <source>
        <dbReference type="ARBA" id="ARBA00022827"/>
    </source>
</evidence>
<dbReference type="SUPFAM" id="SSF51730">
    <property type="entry name" value="FAD-linked oxidoreductase"/>
    <property type="match status" value="1"/>
</dbReference>
<dbReference type="Pfam" id="PF01619">
    <property type="entry name" value="Pro_dh"/>
    <property type="match status" value="1"/>
</dbReference>
<comment type="catalytic activity">
    <reaction evidence="8">
        <text>L-proline + a quinone = (S)-1-pyrroline-5-carboxylate + a quinol + H(+)</text>
        <dbReference type="Rhea" id="RHEA:23784"/>
        <dbReference type="ChEBI" id="CHEBI:15378"/>
        <dbReference type="ChEBI" id="CHEBI:17388"/>
        <dbReference type="ChEBI" id="CHEBI:24646"/>
        <dbReference type="ChEBI" id="CHEBI:60039"/>
        <dbReference type="ChEBI" id="CHEBI:132124"/>
        <dbReference type="EC" id="1.5.5.2"/>
    </reaction>
</comment>
<comment type="cofactor">
    <cofactor evidence="1 8">
        <name>FAD</name>
        <dbReference type="ChEBI" id="CHEBI:57692"/>
    </cofactor>
</comment>
<comment type="function">
    <text evidence="8">Converts proline to delta-1-pyrroline-5-carboxylate.</text>
</comment>
<feature type="domain" description="Proline dehydrogenase" evidence="9">
    <location>
        <begin position="59"/>
        <end position="284"/>
    </location>
</feature>
<dbReference type="RefSeq" id="XP_022241522.1">
    <property type="nucleotide sequence ID" value="XM_022385814.1"/>
</dbReference>
<organism evidence="10 11">
    <name type="scientific">Limulus polyphemus</name>
    <name type="common">Atlantic horseshoe crab</name>
    <dbReference type="NCBI Taxonomy" id="6850"/>
    <lineage>
        <taxon>Eukaryota</taxon>
        <taxon>Metazoa</taxon>
        <taxon>Ecdysozoa</taxon>
        <taxon>Arthropoda</taxon>
        <taxon>Chelicerata</taxon>
        <taxon>Merostomata</taxon>
        <taxon>Xiphosura</taxon>
        <taxon>Limulidae</taxon>
        <taxon>Limulus</taxon>
    </lineage>
</organism>
<keyword evidence="3 8" id="KW-0285">Flavoprotein</keyword>
<evidence type="ECO:0000256" key="2">
    <source>
        <dbReference type="ARBA" id="ARBA00005869"/>
    </source>
</evidence>
<dbReference type="InterPro" id="IPR002872">
    <property type="entry name" value="Proline_DH_dom"/>
</dbReference>
<gene>
    <name evidence="11" type="primary">LOC106459347</name>
</gene>
<evidence type="ECO:0000256" key="8">
    <source>
        <dbReference type="RuleBase" id="RU364054"/>
    </source>
</evidence>
<evidence type="ECO:0000256" key="1">
    <source>
        <dbReference type="ARBA" id="ARBA00001974"/>
    </source>
</evidence>
<dbReference type="GeneID" id="106459347"/>
<dbReference type="Proteomes" id="UP000694941">
    <property type="component" value="Unplaced"/>
</dbReference>
<evidence type="ECO:0000256" key="5">
    <source>
        <dbReference type="ARBA" id="ARBA00023002"/>
    </source>
</evidence>